<reference evidence="2 3" key="1">
    <citation type="submission" date="2017-03" db="EMBL/GenBank/DDBJ databases">
        <title>WGS assembly of Porphyra umbilicalis.</title>
        <authorList>
            <person name="Brawley S.H."/>
            <person name="Blouin N.A."/>
            <person name="Ficko-Blean E."/>
            <person name="Wheeler G.L."/>
            <person name="Lohr M."/>
            <person name="Goodson H.V."/>
            <person name="Jenkins J.W."/>
            <person name="Blaby-Haas C.E."/>
            <person name="Helliwell K.E."/>
            <person name="Chan C."/>
            <person name="Marriage T."/>
            <person name="Bhattacharya D."/>
            <person name="Klein A.S."/>
            <person name="Badis Y."/>
            <person name="Brodie J."/>
            <person name="Cao Y."/>
            <person name="Collen J."/>
            <person name="Dittami S.M."/>
            <person name="Gachon C.M."/>
            <person name="Green B.R."/>
            <person name="Karpowicz S."/>
            <person name="Kim J.W."/>
            <person name="Kudahl U."/>
            <person name="Lin S."/>
            <person name="Michel G."/>
            <person name="Mittag M."/>
            <person name="Olson B.J."/>
            <person name="Pangilinan J."/>
            <person name="Peng Y."/>
            <person name="Qiu H."/>
            <person name="Shu S."/>
            <person name="Singer J.T."/>
            <person name="Smith A.G."/>
            <person name="Sprecher B.N."/>
            <person name="Wagner V."/>
            <person name="Wang W."/>
            <person name="Wang Z.-Y."/>
            <person name="Yan J."/>
            <person name="Yarish C."/>
            <person name="Zoeuner-Riek S."/>
            <person name="Zhuang Y."/>
            <person name="Zou Y."/>
            <person name="Lindquist E.A."/>
            <person name="Grimwood J."/>
            <person name="Barry K."/>
            <person name="Rokhsar D.S."/>
            <person name="Schmutz J."/>
            <person name="Stiller J.W."/>
            <person name="Grossman A.R."/>
            <person name="Prochnik S.E."/>
        </authorList>
    </citation>
    <scope>NUCLEOTIDE SEQUENCE [LARGE SCALE GENOMIC DNA]</scope>
    <source>
        <strain evidence="2">4086291</strain>
    </source>
</reference>
<dbReference type="Proteomes" id="UP000218209">
    <property type="component" value="Unassembled WGS sequence"/>
</dbReference>
<feature type="region of interest" description="Disordered" evidence="1">
    <location>
        <begin position="237"/>
        <end position="260"/>
    </location>
</feature>
<proteinExistence type="predicted"/>
<feature type="compositionally biased region" description="Basic and acidic residues" evidence="1">
    <location>
        <begin position="385"/>
        <end position="395"/>
    </location>
</feature>
<feature type="compositionally biased region" description="Gly residues" evidence="1">
    <location>
        <begin position="368"/>
        <end position="379"/>
    </location>
</feature>
<feature type="region of interest" description="Disordered" evidence="1">
    <location>
        <begin position="274"/>
        <end position="395"/>
    </location>
</feature>
<name>A0A1X6NIK6_PORUM</name>
<accession>A0A1X6NIK6</accession>
<evidence type="ECO:0000313" key="3">
    <source>
        <dbReference type="Proteomes" id="UP000218209"/>
    </source>
</evidence>
<keyword evidence="3" id="KW-1185">Reference proteome</keyword>
<feature type="non-terminal residue" evidence="2">
    <location>
        <position position="395"/>
    </location>
</feature>
<organism evidence="2 3">
    <name type="scientific">Porphyra umbilicalis</name>
    <name type="common">Purple laver</name>
    <name type="synonym">Red alga</name>
    <dbReference type="NCBI Taxonomy" id="2786"/>
    <lineage>
        <taxon>Eukaryota</taxon>
        <taxon>Rhodophyta</taxon>
        <taxon>Bangiophyceae</taxon>
        <taxon>Bangiales</taxon>
        <taxon>Bangiaceae</taxon>
        <taxon>Porphyra</taxon>
    </lineage>
</organism>
<feature type="non-terminal residue" evidence="2">
    <location>
        <position position="1"/>
    </location>
</feature>
<evidence type="ECO:0000313" key="2">
    <source>
        <dbReference type="EMBL" id="OSX68370.1"/>
    </source>
</evidence>
<dbReference type="AlphaFoldDB" id="A0A1X6NIK6"/>
<protein>
    <submittedName>
        <fullName evidence="2">Uncharacterized protein</fullName>
    </submittedName>
</protein>
<gene>
    <name evidence="2" type="ORF">BU14_2922s0001</name>
</gene>
<feature type="compositionally biased region" description="Basic and acidic residues" evidence="1">
    <location>
        <begin position="274"/>
        <end position="304"/>
    </location>
</feature>
<evidence type="ECO:0000256" key="1">
    <source>
        <dbReference type="SAM" id="MobiDB-lite"/>
    </source>
</evidence>
<sequence length="395" mass="42422">RPRPPPRRADRGGHRNGGGGHDRRVRHGGRAHAVHNDAAAIDVKVDGAVGGGGHGRRHRRWQRPAWGGRVAAAAAERHARGGERRQVPPERVCPPRQLPHEGQHVGAEVLAKHRTRVRHIVEVGVVALPPRVVCHVQPRHPPHLVEDAPVRFGGHEVGLKNVHGRGRAVRVGRRRRVGAREPPVAGPTAKEEPRLPVAARLEVDERAGGGGPPVGRHPPVRAEQHRLLGAIEQHNERPHEHVGRRRGVGDGRQHFKRHPDRRHIVRRAKRADRRVDVRVEDDGGARGGERRGRRARPVEPRDGVGHVGVAVDERDGADGGEEGARRGVAAPLEDVPVGRRRRRNGVEAPLDAGHGLVEGGRADPPHFGGEGGHGGGGAGATKDPGGGRRGDDGGA</sequence>
<dbReference type="EMBL" id="KV920652">
    <property type="protein sequence ID" value="OSX68370.1"/>
    <property type="molecule type" value="Genomic_DNA"/>
</dbReference>
<feature type="compositionally biased region" description="Basic and acidic residues" evidence="1">
    <location>
        <begin position="237"/>
        <end position="253"/>
    </location>
</feature>
<feature type="compositionally biased region" description="Basic and acidic residues" evidence="1">
    <location>
        <begin position="311"/>
        <end position="325"/>
    </location>
</feature>
<feature type="region of interest" description="Disordered" evidence="1">
    <location>
        <begin position="1"/>
        <end position="26"/>
    </location>
</feature>